<dbReference type="InterPro" id="IPR012337">
    <property type="entry name" value="RNaseH-like_sf"/>
</dbReference>
<proteinExistence type="predicted"/>
<comment type="caution">
    <text evidence="1">The sequence shown here is derived from an EMBL/GenBank/DDBJ whole genome shotgun (WGS) entry which is preliminary data.</text>
</comment>
<evidence type="ECO:0000313" key="1">
    <source>
        <dbReference type="EMBL" id="KAL1249750.1"/>
    </source>
</evidence>
<dbReference type="EMBL" id="JAYMGO010000023">
    <property type="protein sequence ID" value="KAL1249750.1"/>
    <property type="molecule type" value="Genomic_DNA"/>
</dbReference>
<dbReference type="Proteomes" id="UP001558613">
    <property type="component" value="Unassembled WGS sequence"/>
</dbReference>
<sequence>MPERHTAGNLANTLSTAMDHWGLSGKVTACVHENARNMVLANTELFEWDFNPCFAHTFQHATNDGLKLQHKNHVLASASRLVSHFHYTQKQQLQNLAVHKFSSKDGQYLWFYQTEMSDAQTLDLTDDIWGGMEELLPVLHSLKCATTALCGETGVSISMVYP</sequence>
<evidence type="ECO:0000313" key="2">
    <source>
        <dbReference type="Proteomes" id="UP001558613"/>
    </source>
</evidence>
<reference evidence="1 2" key="1">
    <citation type="submission" date="2023-09" db="EMBL/GenBank/DDBJ databases">
        <authorList>
            <person name="Wang M."/>
        </authorList>
    </citation>
    <scope>NUCLEOTIDE SEQUENCE [LARGE SCALE GENOMIC DNA]</scope>
    <source>
        <strain evidence="1">GT-2023</strain>
        <tissue evidence="1">Liver</tissue>
    </source>
</reference>
<gene>
    <name evidence="1" type="ORF">QQF64_020755</name>
</gene>
<protein>
    <submittedName>
        <fullName evidence="1">Uncharacterized protein</fullName>
    </submittedName>
</protein>
<keyword evidence="2" id="KW-1185">Reference proteome</keyword>
<dbReference type="SUPFAM" id="SSF53098">
    <property type="entry name" value="Ribonuclease H-like"/>
    <property type="match status" value="1"/>
</dbReference>
<organism evidence="1 2">
    <name type="scientific">Cirrhinus molitorella</name>
    <name type="common">mud carp</name>
    <dbReference type="NCBI Taxonomy" id="172907"/>
    <lineage>
        <taxon>Eukaryota</taxon>
        <taxon>Metazoa</taxon>
        <taxon>Chordata</taxon>
        <taxon>Craniata</taxon>
        <taxon>Vertebrata</taxon>
        <taxon>Euteleostomi</taxon>
        <taxon>Actinopterygii</taxon>
        <taxon>Neopterygii</taxon>
        <taxon>Teleostei</taxon>
        <taxon>Ostariophysi</taxon>
        <taxon>Cypriniformes</taxon>
        <taxon>Cyprinidae</taxon>
        <taxon>Labeoninae</taxon>
        <taxon>Labeonini</taxon>
        <taxon>Cirrhinus</taxon>
    </lineage>
</organism>
<accession>A0ABR3LBJ7</accession>
<name>A0ABR3LBJ7_9TELE</name>